<feature type="domain" description="JMY/WHAMM N-terminal" evidence="2">
    <location>
        <begin position="14"/>
        <end position="201"/>
    </location>
</feature>
<proteinExistence type="predicted"/>
<dbReference type="GO" id="GO:0043065">
    <property type="term" value="P:positive regulation of apoptotic process"/>
    <property type="evidence" value="ECO:0007669"/>
    <property type="project" value="TreeGrafter"/>
</dbReference>
<reference evidence="3 4" key="1">
    <citation type="journal article" date="2019" name="Mol. Ecol. Resour.">
        <title>Improving Illumina assemblies with Hi-C and long reads: an example with the North African dromedary.</title>
        <authorList>
            <person name="Elbers J.P."/>
            <person name="Rogers M.F."/>
            <person name="Perelman P.L."/>
            <person name="Proskuryakova A.A."/>
            <person name="Serdyukova N.A."/>
            <person name="Johnson W.E."/>
            <person name="Horin P."/>
            <person name="Corander J."/>
            <person name="Murphy D."/>
            <person name="Burger P.A."/>
        </authorList>
    </citation>
    <scope>NUCLEOTIDE SEQUENCE [LARGE SCALE GENOMIC DNA]</scope>
    <source>
        <strain evidence="3">Drom800</strain>
        <tissue evidence="3">Blood</tissue>
    </source>
</reference>
<evidence type="ECO:0000256" key="1">
    <source>
        <dbReference type="SAM" id="MobiDB-lite"/>
    </source>
</evidence>
<organism evidence="3 4">
    <name type="scientific">Camelus dromedarius</name>
    <name type="common">Dromedary</name>
    <name type="synonym">Arabian camel</name>
    <dbReference type="NCBI Taxonomy" id="9838"/>
    <lineage>
        <taxon>Eukaryota</taxon>
        <taxon>Metazoa</taxon>
        <taxon>Chordata</taxon>
        <taxon>Craniata</taxon>
        <taxon>Vertebrata</taxon>
        <taxon>Euteleostomi</taxon>
        <taxon>Mammalia</taxon>
        <taxon>Eutheria</taxon>
        <taxon>Laurasiatheria</taxon>
        <taxon>Artiodactyla</taxon>
        <taxon>Tylopoda</taxon>
        <taxon>Camelidae</taxon>
        <taxon>Camelus</taxon>
    </lineage>
</organism>
<accession>A0A5N4EFU1</accession>
<protein>
    <submittedName>
        <fullName evidence="3">Junction-mediating and-regulatory protein</fullName>
    </submittedName>
</protein>
<dbReference type="PANTHER" id="PTHR23330:SF8">
    <property type="entry name" value="JUNCTION-MEDIATING AND -REGULATORY PROTEIN"/>
    <property type="match status" value="1"/>
</dbReference>
<dbReference type="EMBL" id="JWIN03000002">
    <property type="protein sequence ID" value="KAB1282378.1"/>
    <property type="molecule type" value="Genomic_DNA"/>
</dbReference>
<keyword evidence="4" id="KW-1185">Reference proteome</keyword>
<dbReference type="InterPro" id="IPR031808">
    <property type="entry name" value="JMY/WHAMM_N"/>
</dbReference>
<name>A0A5N4EFU1_CAMDR</name>
<dbReference type="GO" id="GO:0070060">
    <property type="term" value="P:'de novo' actin filament nucleation"/>
    <property type="evidence" value="ECO:0007669"/>
    <property type="project" value="TreeGrafter"/>
</dbReference>
<evidence type="ECO:0000313" key="3">
    <source>
        <dbReference type="EMBL" id="KAB1282378.1"/>
    </source>
</evidence>
<dbReference type="GO" id="GO:0072332">
    <property type="term" value="P:intrinsic apoptotic signaling pathway by p53 class mediator"/>
    <property type="evidence" value="ECO:0007669"/>
    <property type="project" value="TreeGrafter"/>
</dbReference>
<feature type="compositionally biased region" description="Basic and acidic residues" evidence="1">
    <location>
        <begin position="260"/>
        <end position="269"/>
    </location>
</feature>
<dbReference type="GO" id="GO:0071933">
    <property type="term" value="F:Arp2/3 complex binding"/>
    <property type="evidence" value="ECO:0007669"/>
    <property type="project" value="TreeGrafter"/>
</dbReference>
<evidence type="ECO:0000259" key="2">
    <source>
        <dbReference type="Pfam" id="PF15920"/>
    </source>
</evidence>
<dbReference type="GO" id="GO:0003713">
    <property type="term" value="F:transcription coactivator activity"/>
    <property type="evidence" value="ECO:0007669"/>
    <property type="project" value="TreeGrafter"/>
</dbReference>
<dbReference type="GO" id="GO:0005634">
    <property type="term" value="C:nucleus"/>
    <property type="evidence" value="ECO:0007669"/>
    <property type="project" value="TreeGrafter"/>
</dbReference>
<feature type="region of interest" description="Disordered" evidence="1">
    <location>
        <begin position="260"/>
        <end position="284"/>
    </location>
</feature>
<comment type="caution">
    <text evidence="3">The sequence shown here is derived from an EMBL/GenBank/DDBJ whole genome shotgun (WGS) entry which is preliminary data.</text>
</comment>
<dbReference type="GO" id="GO:0005737">
    <property type="term" value="C:cytoplasm"/>
    <property type="evidence" value="ECO:0007669"/>
    <property type="project" value="TreeGrafter"/>
</dbReference>
<dbReference type="PANTHER" id="PTHR23330">
    <property type="entry name" value="P300 TRANSCRIPTIONAL COFACTOR JMY-RELATED"/>
    <property type="match status" value="1"/>
</dbReference>
<dbReference type="AlphaFoldDB" id="A0A5N4EFU1"/>
<dbReference type="Pfam" id="PF15920">
    <property type="entry name" value="WHAMM-JMY_N"/>
    <property type="match status" value="1"/>
</dbReference>
<gene>
    <name evidence="3" type="ORF">Cadr_000001284</name>
</gene>
<feature type="region of interest" description="Disordered" evidence="1">
    <location>
        <begin position="312"/>
        <end position="337"/>
    </location>
</feature>
<sequence>MSLALEETLEFDRVAVRPHGLEEQGKHRFVSVVSRNEIEAKFAISCHNQPAQRQRSSIQHQAVRVVSACVTVTEETEMLEMVREGEADRVSLGSWWRSSCHMAGSWSPWRGAGLGASFSICAAHQHPSSVRSQLEPCLPVLPAGLWGVWTVLSGDAPEMTEQEVPILRYQLQVSLGHALDTSSWKILSQVLFTETRDPEGYYESLSELQQKGYREELQGAREHIQEIILGNCDHTNLHLERGNYGNEIRSLPNVTVREQVARDGPKTQPEEIQEEEERGDAVESSMDCSPFGVCQWPCRRGDSPGGVRMPAQCTGQQEQDGHHEGRTVRGGGVRGHPRQKWCQRQRCRRQREHCAPVRGSPCEGIAAELLPRHADMEAINKMAAPSLLFLLREALREQLVVKRTRRRQCEHGGWGRKMLDSFILLQKVCDP</sequence>
<dbReference type="GO" id="GO:0034314">
    <property type="term" value="P:Arp2/3 complex-mediated actin nucleation"/>
    <property type="evidence" value="ECO:0007669"/>
    <property type="project" value="TreeGrafter"/>
</dbReference>
<dbReference type="Proteomes" id="UP000299084">
    <property type="component" value="Unassembled WGS sequence"/>
</dbReference>
<evidence type="ECO:0000313" key="4">
    <source>
        <dbReference type="Proteomes" id="UP000299084"/>
    </source>
</evidence>